<protein>
    <recommendedName>
        <fullName evidence="3">DUF1653 domain-containing protein</fullName>
    </recommendedName>
</protein>
<evidence type="ECO:0000313" key="2">
    <source>
        <dbReference type="Proteomes" id="UP000230824"/>
    </source>
</evidence>
<dbReference type="GeneID" id="62611809"/>
<dbReference type="Proteomes" id="UP000230824">
    <property type="component" value="Segment"/>
</dbReference>
<dbReference type="EMBL" id="MF805809">
    <property type="protein sequence ID" value="ATI15839.1"/>
    <property type="molecule type" value="Genomic_DNA"/>
</dbReference>
<reference evidence="1 2" key="1">
    <citation type="submission" date="2017-09" db="EMBL/GenBank/DDBJ databases">
        <title>Phage vB_EcoM_PHB05 against multidrug-resistant shiga toxin-producing Escherichia.</title>
        <authorList>
            <person name="Chen Y."/>
            <person name="Song J."/>
            <person name="Wu B."/>
        </authorList>
    </citation>
    <scope>NUCLEOTIDE SEQUENCE [LARGE SCALE GENOMIC DNA]</scope>
    <source>
        <strain evidence="1">Wastewater</strain>
    </source>
</reference>
<evidence type="ECO:0008006" key="3">
    <source>
        <dbReference type="Google" id="ProtNLM"/>
    </source>
</evidence>
<sequence>MKKEILTDVTYSCISKGGLYRVVGFPKPAGVSKVFDPVVIYEDVRTGQQYWRFQQDFLHRMEVVDGENTEEAIRNKARI</sequence>
<evidence type="ECO:0000313" key="1">
    <source>
        <dbReference type="EMBL" id="ATI15839.1"/>
    </source>
</evidence>
<keyword evidence="2" id="KW-1185">Reference proteome</keyword>
<name>A0A291LA88_9CAUD</name>
<organism evidence="1 2">
    <name type="scientific">Escherichia phage vB_EcoM_PHB05</name>
    <dbReference type="NCBI Taxonomy" id="2041347"/>
    <lineage>
        <taxon>Viruses</taxon>
        <taxon>Duplodnaviria</taxon>
        <taxon>Heunggongvirae</taxon>
        <taxon>Uroviricota</taxon>
        <taxon>Caudoviricetes</taxon>
        <taxon>Stephanstirmvirinae</taxon>
        <taxon>Justusliebigvirus</taxon>
        <taxon>Justusliebigvirus PHB05</taxon>
    </lineage>
</organism>
<dbReference type="KEGG" id="vg:62611809"/>
<proteinExistence type="predicted"/>
<accession>A0A291LA88</accession>
<dbReference type="RefSeq" id="YP_009984465.1">
    <property type="nucleotide sequence ID" value="NC_052652.1"/>
</dbReference>